<gene>
    <name evidence="2" type="ORF">NCS_11084</name>
</gene>
<evidence type="ECO:0000313" key="2">
    <source>
        <dbReference type="EMBL" id="SMH71277.1"/>
    </source>
</evidence>
<keyword evidence="1" id="KW-0472">Membrane</keyword>
<dbReference type="Proteomes" id="UP000230607">
    <property type="component" value="Chromosome 1"/>
</dbReference>
<reference evidence="3" key="1">
    <citation type="submission" date="2017-03" db="EMBL/GenBank/DDBJ databases">
        <authorList>
            <person name="Herbold C."/>
        </authorList>
    </citation>
    <scope>NUCLEOTIDE SEQUENCE [LARGE SCALE GENOMIC DNA]</scope>
</reference>
<dbReference type="RefSeq" id="WP_157927277.1">
    <property type="nucleotide sequence ID" value="NZ_LT841358.1"/>
</dbReference>
<protein>
    <recommendedName>
        <fullName evidence="4">ArnR1-like winged helix-turn-helix domain-containing protein</fullName>
    </recommendedName>
</protein>
<name>A0A2H1FEV0_9ARCH</name>
<dbReference type="SUPFAM" id="SSF46785">
    <property type="entry name" value="Winged helix' DNA-binding domain"/>
    <property type="match status" value="1"/>
</dbReference>
<organism evidence="2 3">
    <name type="scientific">Candidatus Nitrosotalea okcheonensis</name>
    <dbReference type="NCBI Taxonomy" id="1903276"/>
    <lineage>
        <taxon>Archaea</taxon>
        <taxon>Nitrososphaerota</taxon>
        <taxon>Nitrososphaeria</taxon>
        <taxon>Nitrosotaleales</taxon>
        <taxon>Nitrosotaleaceae</taxon>
        <taxon>Nitrosotalea</taxon>
    </lineage>
</organism>
<dbReference type="InterPro" id="IPR036388">
    <property type="entry name" value="WH-like_DNA-bd_sf"/>
</dbReference>
<dbReference type="AlphaFoldDB" id="A0A2H1FEV0"/>
<evidence type="ECO:0008006" key="4">
    <source>
        <dbReference type="Google" id="ProtNLM"/>
    </source>
</evidence>
<feature type="transmembrane region" description="Helical" evidence="1">
    <location>
        <begin position="6"/>
        <end position="25"/>
    </location>
</feature>
<dbReference type="EMBL" id="LT841358">
    <property type="protein sequence ID" value="SMH71277.1"/>
    <property type="molecule type" value="Genomic_DNA"/>
</dbReference>
<dbReference type="InterPro" id="IPR036390">
    <property type="entry name" value="WH_DNA-bd_sf"/>
</dbReference>
<keyword evidence="1" id="KW-1133">Transmembrane helix</keyword>
<keyword evidence="3" id="KW-1185">Reference proteome</keyword>
<accession>A0A2H1FEV0</accession>
<keyword evidence="1" id="KW-0812">Transmembrane</keyword>
<dbReference type="OrthoDB" id="12203at2157"/>
<sequence length="193" mass="21902">MNRKYLKLVTLSIAVVFTFPVIINLSTEAIHTISSNHFPPFMKPTSDTIFLTTVFPLLALHYNDPLSLLIVGLYAKSTYIASAAWGLFLLSSFYKGKTKSMWHKNGYDYDLFKMLVKMRGGPIRIKILQSLILPKNKLQVANEIGFDWRSADSHVEILLKHGLIKEMVSIGTTTYFIITEKGKDVLTLMNNKN</sequence>
<evidence type="ECO:0000313" key="3">
    <source>
        <dbReference type="Proteomes" id="UP000230607"/>
    </source>
</evidence>
<feature type="transmembrane region" description="Helical" evidence="1">
    <location>
        <begin position="68"/>
        <end position="94"/>
    </location>
</feature>
<dbReference type="Gene3D" id="1.10.10.10">
    <property type="entry name" value="Winged helix-like DNA-binding domain superfamily/Winged helix DNA-binding domain"/>
    <property type="match status" value="1"/>
</dbReference>
<evidence type="ECO:0000256" key="1">
    <source>
        <dbReference type="SAM" id="Phobius"/>
    </source>
</evidence>
<proteinExistence type="predicted"/>